<dbReference type="InterPro" id="IPR027417">
    <property type="entry name" value="P-loop_NTPase"/>
</dbReference>
<feature type="domain" description="Helicase ATP-binding" evidence="5">
    <location>
        <begin position="182"/>
        <end position="457"/>
    </location>
</feature>
<dbReference type="InterPro" id="IPR006555">
    <property type="entry name" value="ATP-dep_Helicase_C"/>
</dbReference>
<protein>
    <submittedName>
        <fullName evidence="6">ATP-dependent DNA helicase</fullName>
    </submittedName>
</protein>
<sequence>MPALHANHGGNWLRSPTGSTGAVSKGDAIMAASDTPVLILNAPLVANRLGYPDLSGLDLLELFAFVHPARFCVPTPRGLAQALGIDEPENDEHVPGFLQRAAGAMIAACEDPEWFERQGAWSTLQTMERLRWPWAQVLKPHIAKPERAEKWLFAALPEWDEAPERGSPRQVELPNDDVLAQLDHLTGAGSEKRQGQRDYAQNTARIFAPRDQRELPHVALAQAGTGIGKTLGYLAPASLWSAASGGTVWVSTFTKNLQRQLRTESRRAWPAKRPDNTPPVVVRKGRENYLCLLNLEDALQGGFAGRPAILAQLVARWAAFTRDGDMIGGDLPGWLGTLFRKRGIAALTDQRGECIYAGCPHYRKCFIERAARDSAQADLVIANHALVMVNAARGRDHAQRPTRLIFDEGHHVFEAADSTFAATLSGQEAIELRRWIMGPERKNRGRRRGLAARLADVASYDDAGGEAIEDACEAGAALPGEGWLQRLVENEPSGPLEKLLATVRGATYARDESGGQEAGYGIETEAGGLPGDVIEAATAAAEALAAIRTPLIRLGGRLEAIMTDPPDWLDGQGRARIEGARFALQWRVDLIAAWEALLARLGGPADPEFVDWLAVDRSDAREFDVAIHRRWLDPMKPFAKVVLEPAHGVMLTSATLTDRIGSQAGDAQETKWESAIARSGAAHVEAQPMLSAAQSPFDYAARAEVLIITDVKKGDLPGLAGAYARIIEASEGGVLGLFTAIRRMRAVHGRIADRLAREGLPIYAQHVDPIDTGTLVDIFRDDPRASLLGTDALRDGVDVPGRSLRCVALEAVPWPRPDILHKARRAASGAGGQYDDRIIRARLAQAFGRLIRNKDDHGHFVVLSSAFPSRLLTAFPDGTAIHRVTLDEALERIKTGLIGERAPKPVETDGHADLEPPDWMP</sequence>
<gene>
    <name evidence="6" type="ORF">FGU71_00575</name>
</gene>
<dbReference type="SUPFAM" id="SSF52540">
    <property type="entry name" value="P-loop containing nucleoside triphosphate hydrolases"/>
    <property type="match status" value="1"/>
</dbReference>
<evidence type="ECO:0000259" key="5">
    <source>
        <dbReference type="PROSITE" id="PS51193"/>
    </source>
</evidence>
<dbReference type="EMBL" id="VHJK01000001">
    <property type="protein sequence ID" value="TRD12629.1"/>
    <property type="molecule type" value="Genomic_DNA"/>
</dbReference>
<dbReference type="GO" id="GO:0004386">
    <property type="term" value="F:helicase activity"/>
    <property type="evidence" value="ECO:0007669"/>
    <property type="project" value="UniProtKB-KW"/>
</dbReference>
<evidence type="ECO:0000256" key="1">
    <source>
        <dbReference type="ARBA" id="ARBA00022741"/>
    </source>
</evidence>
<evidence type="ECO:0000313" key="7">
    <source>
        <dbReference type="Proteomes" id="UP000316343"/>
    </source>
</evidence>
<evidence type="ECO:0000256" key="4">
    <source>
        <dbReference type="SAM" id="MobiDB-lite"/>
    </source>
</evidence>
<dbReference type="GO" id="GO:0006139">
    <property type="term" value="P:nucleobase-containing compound metabolic process"/>
    <property type="evidence" value="ECO:0007669"/>
    <property type="project" value="InterPro"/>
</dbReference>
<comment type="caution">
    <text evidence="6">The sequence shown here is derived from an EMBL/GenBank/DDBJ whole genome shotgun (WGS) entry which is preliminary data.</text>
</comment>
<dbReference type="Pfam" id="PF13307">
    <property type="entry name" value="Helicase_C_2"/>
    <property type="match status" value="1"/>
</dbReference>
<keyword evidence="7" id="KW-1185">Reference proteome</keyword>
<evidence type="ECO:0000256" key="3">
    <source>
        <dbReference type="ARBA" id="ARBA00022840"/>
    </source>
</evidence>
<accession>A0A547PES3</accession>
<dbReference type="SMART" id="SM00491">
    <property type="entry name" value="HELICc2"/>
    <property type="match status" value="1"/>
</dbReference>
<dbReference type="Proteomes" id="UP000316343">
    <property type="component" value="Unassembled WGS sequence"/>
</dbReference>
<feature type="compositionally biased region" description="Basic and acidic residues" evidence="4">
    <location>
        <begin position="901"/>
        <end position="914"/>
    </location>
</feature>
<reference evidence="6 7" key="1">
    <citation type="submission" date="2019-06" db="EMBL/GenBank/DDBJ databases">
        <title>Erythrobacter insulae sp. nov., isolated from a tidal flat.</title>
        <authorList>
            <person name="Yoon J.-H."/>
        </authorList>
    </citation>
    <scope>NUCLEOTIDE SEQUENCE [LARGE SCALE GENOMIC DNA]</scope>
    <source>
        <strain evidence="6 7">JBTF-M21</strain>
    </source>
</reference>
<evidence type="ECO:0000256" key="2">
    <source>
        <dbReference type="ARBA" id="ARBA00022801"/>
    </source>
</evidence>
<organism evidence="6 7">
    <name type="scientific">Erythrobacter insulae</name>
    <dbReference type="NCBI Taxonomy" id="2584124"/>
    <lineage>
        <taxon>Bacteria</taxon>
        <taxon>Pseudomonadati</taxon>
        <taxon>Pseudomonadota</taxon>
        <taxon>Alphaproteobacteria</taxon>
        <taxon>Sphingomonadales</taxon>
        <taxon>Erythrobacteraceae</taxon>
        <taxon>Erythrobacter/Porphyrobacter group</taxon>
        <taxon>Erythrobacter</taxon>
    </lineage>
</organism>
<feature type="region of interest" description="Disordered" evidence="4">
    <location>
        <begin position="900"/>
        <end position="921"/>
    </location>
</feature>
<proteinExistence type="predicted"/>
<keyword evidence="3" id="KW-0067">ATP-binding</keyword>
<keyword evidence="1" id="KW-0547">Nucleotide-binding</keyword>
<dbReference type="GO" id="GO:0005524">
    <property type="term" value="F:ATP binding"/>
    <property type="evidence" value="ECO:0007669"/>
    <property type="project" value="UniProtKB-KW"/>
</dbReference>
<dbReference type="InterPro" id="IPR014013">
    <property type="entry name" value="Helic_SF1/SF2_ATP-bd_DinG/Rad3"/>
</dbReference>
<dbReference type="AlphaFoldDB" id="A0A547PES3"/>
<evidence type="ECO:0000313" key="6">
    <source>
        <dbReference type="EMBL" id="TRD12629.1"/>
    </source>
</evidence>
<keyword evidence="6" id="KW-0347">Helicase</keyword>
<dbReference type="PROSITE" id="PS51193">
    <property type="entry name" value="HELICASE_ATP_BIND_2"/>
    <property type="match status" value="1"/>
</dbReference>
<dbReference type="GO" id="GO:0003676">
    <property type="term" value="F:nucleic acid binding"/>
    <property type="evidence" value="ECO:0007669"/>
    <property type="project" value="InterPro"/>
</dbReference>
<dbReference type="Gene3D" id="3.40.50.300">
    <property type="entry name" value="P-loop containing nucleotide triphosphate hydrolases"/>
    <property type="match status" value="2"/>
</dbReference>
<keyword evidence="2" id="KW-0378">Hydrolase</keyword>
<name>A0A547PES3_9SPHN</name>
<dbReference type="GO" id="GO:0016818">
    <property type="term" value="F:hydrolase activity, acting on acid anhydrides, in phosphorus-containing anhydrides"/>
    <property type="evidence" value="ECO:0007669"/>
    <property type="project" value="InterPro"/>
</dbReference>
<dbReference type="OrthoDB" id="9805194at2"/>